<evidence type="ECO:0000313" key="4">
    <source>
        <dbReference type="EMBL" id="TKR22486.1"/>
    </source>
</evidence>
<dbReference type="PANTHER" id="PTHR16305">
    <property type="entry name" value="TESTICULAR SOLUBLE ADENYLYL CYCLASE"/>
    <property type="match status" value="1"/>
</dbReference>
<proteinExistence type="predicted"/>
<accession>A0A7Z8JWT4</accession>
<dbReference type="OrthoDB" id="5476461at2"/>
<dbReference type="GO" id="GO:0005524">
    <property type="term" value="F:ATP binding"/>
    <property type="evidence" value="ECO:0007669"/>
    <property type="project" value="UniProtKB-KW"/>
</dbReference>
<dbReference type="InterPro" id="IPR011990">
    <property type="entry name" value="TPR-like_helical_dom_sf"/>
</dbReference>
<dbReference type="GO" id="GO:0005737">
    <property type="term" value="C:cytoplasm"/>
    <property type="evidence" value="ECO:0007669"/>
    <property type="project" value="TreeGrafter"/>
</dbReference>
<feature type="non-terminal residue" evidence="4">
    <location>
        <position position="869"/>
    </location>
</feature>
<reference evidence="4 5" key="1">
    <citation type="submission" date="2019-05" db="EMBL/GenBank/DDBJ databases">
        <title>Genome sequence of Cellulomonas hominis strain CS1.</title>
        <authorList>
            <person name="Belmont J."/>
            <person name="Maclea K.S."/>
        </authorList>
    </citation>
    <scope>NUCLEOTIDE SEQUENCE [LARGE SCALE GENOMIC DNA]</scope>
    <source>
        <strain evidence="4 5">CS1</strain>
    </source>
</reference>
<evidence type="ECO:0000256" key="1">
    <source>
        <dbReference type="ARBA" id="ARBA00022741"/>
    </source>
</evidence>
<dbReference type="EMBL" id="SZYE01000178">
    <property type="protein sequence ID" value="TKR22486.1"/>
    <property type="molecule type" value="Genomic_DNA"/>
</dbReference>
<gene>
    <name evidence="4" type="ORF">FA014_16165</name>
</gene>
<dbReference type="Pfam" id="PF13191">
    <property type="entry name" value="AAA_16"/>
    <property type="match status" value="1"/>
</dbReference>
<evidence type="ECO:0000313" key="5">
    <source>
        <dbReference type="Proteomes" id="UP000308121"/>
    </source>
</evidence>
<name>A0A7Z8JWT4_9CELL</name>
<dbReference type="InterPro" id="IPR041664">
    <property type="entry name" value="AAA_16"/>
</dbReference>
<sequence length="869" mass="91978">MSRSVARAPFVARDEEVAALLAAVARAATGEPGLVLLGADAGVGKTRLLTHTARLATERGATVVISHCVDLGEIGLPYLPFADALHQIVDADCPGVTEVVATRPALRRLLPSGAAEPAGTARTGADEQAERLQLFEGVAAALAAAGTPERPLVLVLEDLHWADSSSRDLLRFLVARLRAEPVLLVGSYRADDLHRRHPLRPVLAELGRHPRVERIDLPPFTTEELRAFTTGLAGQPLPEAALRRIQRRSEGNAYFAEELTEARGAGADLPGTLADVLRARLEALEPEVQRLVRAASAAGRRVAEPLLRAVVAGTTDDPDRHAAFDAALRDAVAHHVLVGEDRRIAFRHALLSEAVYADLLPGEQVALHRDYLLAAAADPSLATPAERAHHALLSHDNRLALLASRDAAREAGRVLAPAEELRHLETVLRLWPGVPTAAADLGEERVDVLLAAAAAGGRAGLSDRAVAMAREAVAAVEPRGAADGAEARRVAALRTTLARHLLGAERVDEALRETDRALEALADLGGTPDAARAWALATHARAALNSDLDDQAEVSAAAAVDEARAAGAVDAEADALISLAVLVVDDRDRAADLLTVALHRARDAGDTTTELRCTYNLAANRYYAGRLDEAAATTAVGLELAARSGLTWSAYGVELRLFAEIVRYTRGDLTPPAPSADPGPPRAASAVDGVQMYAAVARGDADAAERGLSLLHGQHDDTMITLIAGGCAVDALTWAGRLDEAVALAHELIDEISRVWSDYFLGGIWLSALGIAALADQAAADRLAGRDPAPRLDLGARLLNRAVVTADRGRPRGGQLGPEGRAWLARAHAEHARLVGVADPDAWAVAAAEFDYGYRYELARTRWRHAEAL</sequence>
<keyword evidence="1" id="KW-0547">Nucleotide-binding</keyword>
<protein>
    <submittedName>
        <fullName evidence="4">Helix-turn-helix transcriptional regulator</fullName>
    </submittedName>
</protein>
<dbReference type="SUPFAM" id="SSF48452">
    <property type="entry name" value="TPR-like"/>
    <property type="match status" value="1"/>
</dbReference>
<keyword evidence="2" id="KW-0067">ATP-binding</keyword>
<dbReference type="Proteomes" id="UP000308121">
    <property type="component" value="Unassembled WGS sequence"/>
</dbReference>
<dbReference type="SUPFAM" id="SSF52540">
    <property type="entry name" value="P-loop containing nucleoside triphosphate hydrolases"/>
    <property type="match status" value="1"/>
</dbReference>
<evidence type="ECO:0000256" key="2">
    <source>
        <dbReference type="ARBA" id="ARBA00022840"/>
    </source>
</evidence>
<dbReference type="AlphaFoldDB" id="A0A7Z8JWT4"/>
<feature type="domain" description="Orc1-like AAA ATPase" evidence="3">
    <location>
        <begin position="9"/>
        <end position="185"/>
    </location>
</feature>
<dbReference type="InterPro" id="IPR027417">
    <property type="entry name" value="P-loop_NTPase"/>
</dbReference>
<dbReference type="GO" id="GO:0004016">
    <property type="term" value="F:adenylate cyclase activity"/>
    <property type="evidence" value="ECO:0007669"/>
    <property type="project" value="TreeGrafter"/>
</dbReference>
<dbReference type="PANTHER" id="PTHR16305:SF35">
    <property type="entry name" value="TRANSCRIPTIONAL ACTIVATOR DOMAIN"/>
    <property type="match status" value="1"/>
</dbReference>
<organism evidence="4 5">
    <name type="scientific">Cellulomonas hominis</name>
    <dbReference type="NCBI Taxonomy" id="156981"/>
    <lineage>
        <taxon>Bacteria</taxon>
        <taxon>Bacillati</taxon>
        <taxon>Actinomycetota</taxon>
        <taxon>Actinomycetes</taxon>
        <taxon>Micrococcales</taxon>
        <taxon>Cellulomonadaceae</taxon>
        <taxon>Cellulomonas</taxon>
    </lineage>
</organism>
<comment type="caution">
    <text evidence="4">The sequence shown here is derived from an EMBL/GenBank/DDBJ whole genome shotgun (WGS) entry which is preliminary data.</text>
</comment>
<evidence type="ECO:0000259" key="3">
    <source>
        <dbReference type="Pfam" id="PF13191"/>
    </source>
</evidence>